<evidence type="ECO:0000256" key="2">
    <source>
        <dbReference type="ARBA" id="ARBA00023172"/>
    </source>
</evidence>
<evidence type="ECO:0000256" key="3">
    <source>
        <dbReference type="SAM" id="Coils"/>
    </source>
</evidence>
<dbReference type="SUPFAM" id="SSF53041">
    <property type="entry name" value="Resolvase-like"/>
    <property type="match status" value="1"/>
</dbReference>
<protein>
    <recommendedName>
        <fullName evidence="4">Recombinase domain-containing protein</fullName>
    </recommendedName>
</protein>
<dbReference type="KEGG" id="moc:BB934_07335"/>
<dbReference type="InterPro" id="IPR038109">
    <property type="entry name" value="DNA_bind_recomb_sf"/>
</dbReference>
<dbReference type="PANTHER" id="PTHR30461:SF2">
    <property type="entry name" value="SERINE RECOMBINASE PINE-RELATED"/>
    <property type="match status" value="1"/>
</dbReference>
<dbReference type="EMBL" id="CP016616">
    <property type="protein sequence ID" value="ANY78069.1"/>
    <property type="molecule type" value="Genomic_DNA"/>
</dbReference>
<dbReference type="Pfam" id="PF07508">
    <property type="entry name" value="Recombinase"/>
    <property type="match status" value="1"/>
</dbReference>
<proteinExistence type="predicted"/>
<dbReference type="Pfam" id="PF13408">
    <property type="entry name" value="Zn_ribbon_recom"/>
    <property type="match status" value="1"/>
</dbReference>
<evidence type="ECO:0000259" key="4">
    <source>
        <dbReference type="PROSITE" id="PS51737"/>
    </source>
</evidence>
<dbReference type="GO" id="GO:0003677">
    <property type="term" value="F:DNA binding"/>
    <property type="evidence" value="ECO:0007669"/>
    <property type="project" value="UniProtKB-KW"/>
</dbReference>
<dbReference type="Gene3D" id="3.40.50.1390">
    <property type="entry name" value="Resolvase, N-terminal catalytic domain"/>
    <property type="match status" value="1"/>
</dbReference>
<dbReference type="SMART" id="SM00857">
    <property type="entry name" value="Resolvase"/>
    <property type="match status" value="1"/>
</dbReference>
<keyword evidence="2" id="KW-0233">DNA recombination</keyword>
<feature type="domain" description="Recombinase" evidence="4">
    <location>
        <begin position="182"/>
        <end position="302"/>
    </location>
</feature>
<keyword evidence="3" id="KW-0175">Coiled coil</keyword>
<dbReference type="Pfam" id="PF00239">
    <property type="entry name" value="Resolvase"/>
    <property type="match status" value="1"/>
</dbReference>
<dbReference type="AlphaFoldDB" id="A0A1B2EDR4"/>
<name>A0A1B2EDR4_9HYPH</name>
<dbReference type="InterPro" id="IPR036162">
    <property type="entry name" value="Resolvase-like_N_sf"/>
</dbReference>
<keyword evidence="1" id="KW-0238">DNA-binding</keyword>
<dbReference type="InterPro" id="IPR025827">
    <property type="entry name" value="Zn_ribbon_recom_dom"/>
</dbReference>
<dbReference type="InterPro" id="IPR006119">
    <property type="entry name" value="Resolv_N"/>
</dbReference>
<evidence type="ECO:0000313" key="5">
    <source>
        <dbReference type="EMBL" id="ANY78069.1"/>
    </source>
</evidence>
<dbReference type="PANTHER" id="PTHR30461">
    <property type="entry name" value="DNA-INVERTASE FROM LAMBDOID PROPHAGE"/>
    <property type="match status" value="1"/>
</dbReference>
<feature type="coiled-coil region" evidence="3">
    <location>
        <begin position="410"/>
        <end position="481"/>
    </location>
</feature>
<dbReference type="InterPro" id="IPR050639">
    <property type="entry name" value="SSR_resolvase"/>
</dbReference>
<dbReference type="CDD" id="cd00338">
    <property type="entry name" value="Ser_Recombinase"/>
    <property type="match status" value="1"/>
</dbReference>
<accession>A0A1B2EDR4</accession>
<sequence>MAIEYLRFSDAIQSLGDSKRRQRDANAAYADQAHLEIVESFEDLGISAFKGRNAKVGAFKALNDMATQGIFQQHGIKHVIVEAFDRLSRMTLDDAYQQFRTLILSGMTVHIRVLRTAYDKDALNDPQKLMGALMFMGLAHADSAQKAFRVGERRKQNRIDAREGRKAMTSVCPYWLHKSQQPYEQDGRTYWFKPYPKRAQVVRDIYEMTADGMTVFSLCRTLTEREEPTFRQGKGSAKHGWSTAYISRILNSREVIGEMQPCKLDSGKPVPDGDPIYNYYPPVVEVELYNRAQAARRRPNHKGRTGTSNDGTSNYTNLFRGLLLCGHCHDAETGEAATMQIRGNLRKGKGNRKPKTYSYLICAAKRKAGSNVHETQRNWRYDLFEKLFLEHVRDFDVTGLLKNKAPESPEQIIRKQIEETEYKVQTLEAEIENLGKQLDNAKSERTGAFIQDRVDKKLAELDAAEADLKKLQEEFRTSRIREDRRVQSIETIEAIKGELAQAEGADLARLRERLAFNIKSMVDGIYFYADGAVDVIVFGGIKAYRFRDGKLEAQINLIPQIEAGNIRAEAYTSDGKDHRDAQNRTVIVEDTERRKKFEKLKRLQ</sequence>
<dbReference type="GO" id="GO:0000150">
    <property type="term" value="F:DNA strand exchange activity"/>
    <property type="evidence" value="ECO:0007669"/>
    <property type="project" value="InterPro"/>
</dbReference>
<dbReference type="Gene3D" id="3.90.1750.20">
    <property type="entry name" value="Putative Large Serine Recombinase, Chain B, Domain 2"/>
    <property type="match status" value="1"/>
</dbReference>
<evidence type="ECO:0000256" key="1">
    <source>
        <dbReference type="ARBA" id="ARBA00023125"/>
    </source>
</evidence>
<gene>
    <name evidence="5" type="ORF">BB934_07335</name>
</gene>
<dbReference type="InterPro" id="IPR011109">
    <property type="entry name" value="DNA_bind_recombinase_dom"/>
</dbReference>
<dbReference type="SUPFAM" id="SSF161270">
    <property type="entry name" value="PspA lactotransferrin-binding region"/>
    <property type="match status" value="1"/>
</dbReference>
<dbReference type="PROSITE" id="PS51737">
    <property type="entry name" value="RECOMBINASE_DNA_BIND"/>
    <property type="match status" value="1"/>
</dbReference>
<reference evidence="5" key="1">
    <citation type="submission" date="2016-07" db="EMBL/GenBank/DDBJ databases">
        <title>Microvirga ossetica sp. nov. a new species of rhizobia isolated from root nodules of the legume species Vicia alpestris Steven originated from North Ossetia region in the Caucasus.</title>
        <authorList>
            <person name="Safronova V.I."/>
            <person name="Kuznetsova I.G."/>
            <person name="Sazanova A.L."/>
            <person name="Belimov A."/>
            <person name="Andronov E."/>
            <person name="Osledkin Y.S."/>
            <person name="Onishchuk O.P."/>
            <person name="Kurchak O.N."/>
            <person name="Shaposhnikov A.I."/>
            <person name="Willems A."/>
            <person name="Tikhonovich I.A."/>
        </authorList>
    </citation>
    <scope>NUCLEOTIDE SEQUENCE [LARGE SCALE GENOMIC DNA]</scope>
    <source>
        <strain evidence="5">V5/3M</strain>
    </source>
</reference>
<organism evidence="5">
    <name type="scientific">Microvirga ossetica</name>
    <dbReference type="NCBI Taxonomy" id="1882682"/>
    <lineage>
        <taxon>Bacteria</taxon>
        <taxon>Pseudomonadati</taxon>
        <taxon>Pseudomonadota</taxon>
        <taxon>Alphaproteobacteria</taxon>
        <taxon>Hyphomicrobiales</taxon>
        <taxon>Methylobacteriaceae</taxon>
        <taxon>Microvirga</taxon>
    </lineage>
</organism>